<feature type="domain" description="ABC transmembrane type-1" evidence="8">
    <location>
        <begin position="95"/>
        <end position="324"/>
    </location>
</feature>
<dbReference type="AlphaFoldDB" id="A0A372LKF0"/>
<evidence type="ECO:0000256" key="4">
    <source>
        <dbReference type="ARBA" id="ARBA00022692"/>
    </source>
</evidence>
<dbReference type="PANTHER" id="PTHR43163">
    <property type="entry name" value="DIPEPTIDE TRANSPORT SYSTEM PERMEASE PROTEIN DPPB-RELATED"/>
    <property type="match status" value="1"/>
</dbReference>
<protein>
    <submittedName>
        <fullName evidence="9">ABC transporter permease</fullName>
    </submittedName>
</protein>
<evidence type="ECO:0000256" key="2">
    <source>
        <dbReference type="ARBA" id="ARBA00022448"/>
    </source>
</evidence>
<keyword evidence="6 7" id="KW-0472">Membrane</keyword>
<dbReference type="EMBL" id="QVTE01000046">
    <property type="protein sequence ID" value="RFU67103.1"/>
    <property type="molecule type" value="Genomic_DNA"/>
</dbReference>
<evidence type="ECO:0000256" key="1">
    <source>
        <dbReference type="ARBA" id="ARBA00004651"/>
    </source>
</evidence>
<dbReference type="InterPro" id="IPR035906">
    <property type="entry name" value="MetI-like_sf"/>
</dbReference>
<proteinExistence type="inferred from homology"/>
<dbReference type="RefSeq" id="WP_117327710.1">
    <property type="nucleotide sequence ID" value="NZ_QVTE01000046.1"/>
</dbReference>
<dbReference type="Proteomes" id="UP000264541">
    <property type="component" value="Unassembled WGS sequence"/>
</dbReference>
<dbReference type="Gene3D" id="1.10.3720.10">
    <property type="entry name" value="MetI-like"/>
    <property type="match status" value="1"/>
</dbReference>
<evidence type="ECO:0000256" key="5">
    <source>
        <dbReference type="ARBA" id="ARBA00022989"/>
    </source>
</evidence>
<evidence type="ECO:0000256" key="3">
    <source>
        <dbReference type="ARBA" id="ARBA00022475"/>
    </source>
</evidence>
<name>A0A372LKF0_9BACI</name>
<gene>
    <name evidence="9" type="ORF">D0469_15895</name>
</gene>
<comment type="subcellular location">
    <subcellularLocation>
        <location evidence="1 7">Cell membrane</location>
        <topology evidence="1 7">Multi-pass membrane protein</topology>
    </subcellularLocation>
</comment>
<evidence type="ECO:0000256" key="6">
    <source>
        <dbReference type="ARBA" id="ARBA00023136"/>
    </source>
</evidence>
<keyword evidence="5 7" id="KW-1133">Transmembrane helix</keyword>
<reference evidence="9 10" key="1">
    <citation type="submission" date="2018-08" db="EMBL/GenBank/DDBJ databases">
        <title>Bacillus chawlae sp. nov., Bacillus glennii sp. nov., and Bacillus saganii sp. nov. Isolated from the Vehicle Assembly Building at Kennedy Space Center where the Viking Spacecraft were Assembled.</title>
        <authorList>
            <person name="Seuylemezian A."/>
            <person name="Vaishampayan P."/>
        </authorList>
    </citation>
    <scope>NUCLEOTIDE SEQUENCE [LARGE SCALE GENOMIC DNA]</scope>
    <source>
        <strain evidence="9 10">V47-23a</strain>
    </source>
</reference>
<dbReference type="InterPro" id="IPR000515">
    <property type="entry name" value="MetI-like"/>
</dbReference>
<feature type="transmembrane region" description="Helical" evidence="7">
    <location>
        <begin position="12"/>
        <end position="30"/>
    </location>
</feature>
<dbReference type="GO" id="GO:0005886">
    <property type="term" value="C:plasma membrane"/>
    <property type="evidence" value="ECO:0007669"/>
    <property type="project" value="UniProtKB-SubCell"/>
</dbReference>
<organism evidence="9 10">
    <name type="scientific">Peribacillus saganii</name>
    <dbReference type="NCBI Taxonomy" id="2303992"/>
    <lineage>
        <taxon>Bacteria</taxon>
        <taxon>Bacillati</taxon>
        <taxon>Bacillota</taxon>
        <taxon>Bacilli</taxon>
        <taxon>Bacillales</taxon>
        <taxon>Bacillaceae</taxon>
        <taxon>Peribacillus</taxon>
    </lineage>
</organism>
<keyword evidence="10" id="KW-1185">Reference proteome</keyword>
<dbReference type="PANTHER" id="PTHR43163:SF6">
    <property type="entry name" value="DIPEPTIDE TRANSPORT SYSTEM PERMEASE PROTEIN DPPB-RELATED"/>
    <property type="match status" value="1"/>
</dbReference>
<keyword evidence="2 7" id="KW-0813">Transport</keyword>
<dbReference type="PROSITE" id="PS50928">
    <property type="entry name" value="ABC_TM1"/>
    <property type="match status" value="1"/>
</dbReference>
<keyword evidence="4 7" id="KW-0812">Transmembrane</keyword>
<evidence type="ECO:0000259" key="8">
    <source>
        <dbReference type="PROSITE" id="PS50928"/>
    </source>
</evidence>
<feature type="transmembrane region" description="Helical" evidence="7">
    <location>
        <begin position="130"/>
        <end position="149"/>
    </location>
</feature>
<feature type="transmembrane region" description="Helical" evidence="7">
    <location>
        <begin position="259"/>
        <end position="281"/>
    </location>
</feature>
<feature type="transmembrane region" description="Helical" evidence="7">
    <location>
        <begin position="301"/>
        <end position="327"/>
    </location>
</feature>
<evidence type="ECO:0000313" key="9">
    <source>
        <dbReference type="EMBL" id="RFU67103.1"/>
    </source>
</evidence>
<comment type="similarity">
    <text evidence="7">Belongs to the binding-protein-dependent transport system permease family.</text>
</comment>
<feature type="transmembrane region" description="Helical" evidence="7">
    <location>
        <begin position="197"/>
        <end position="219"/>
    </location>
</feature>
<dbReference type="InterPro" id="IPR045621">
    <property type="entry name" value="BPD_transp_1_N"/>
</dbReference>
<feature type="transmembrane region" description="Helical" evidence="7">
    <location>
        <begin position="91"/>
        <end position="118"/>
    </location>
</feature>
<dbReference type="GO" id="GO:0055085">
    <property type="term" value="P:transmembrane transport"/>
    <property type="evidence" value="ECO:0007669"/>
    <property type="project" value="InterPro"/>
</dbReference>
<dbReference type="SUPFAM" id="SSF161098">
    <property type="entry name" value="MetI-like"/>
    <property type="match status" value="1"/>
</dbReference>
<comment type="caution">
    <text evidence="9">The sequence shown here is derived from an EMBL/GenBank/DDBJ whole genome shotgun (WGS) entry which is preliminary data.</text>
</comment>
<accession>A0A372LKF0</accession>
<evidence type="ECO:0000256" key="7">
    <source>
        <dbReference type="RuleBase" id="RU363032"/>
    </source>
</evidence>
<sequence length="334" mass="37341">MLSYTLRRISSLIPVLLGMAFIVFFMIRAIPGDPAQLILGQQATKSSIEALNKELGLDRPWHTQFLEYLGGIFQGDLGMSLKTKTPISEEIWPYLAATIELSVVAMIIAIIIGVNAGIISAWFQNSWFDYTAMVLALIGVSMPIFWLGLMEQYIVSLQWDLLPTTGRDNIRDPVEAITHLYLIDTLLNGRVDQFIEVIRHLILPGIALGTIPMAIIARMTRSSMLEVMRSDYIRTARAKGMKMFWVVYKHSLKNAMIPVVTVIGLQTGLLLGGAILTETIFGWPGIGTYIYEAISYRDYPVIQSGILVIATIFVLINLVVDLLYAAIDPRIKYK</sequence>
<dbReference type="Pfam" id="PF19300">
    <property type="entry name" value="BPD_transp_1_N"/>
    <property type="match status" value="1"/>
</dbReference>
<evidence type="ECO:0000313" key="10">
    <source>
        <dbReference type="Proteomes" id="UP000264541"/>
    </source>
</evidence>
<keyword evidence="3" id="KW-1003">Cell membrane</keyword>
<dbReference type="OrthoDB" id="9773683at2"/>
<dbReference type="Pfam" id="PF00528">
    <property type="entry name" value="BPD_transp_1"/>
    <property type="match status" value="1"/>
</dbReference>
<dbReference type="CDD" id="cd06261">
    <property type="entry name" value="TM_PBP2"/>
    <property type="match status" value="1"/>
</dbReference>